<dbReference type="Pfam" id="PF08751">
    <property type="entry name" value="TrwC"/>
    <property type="match status" value="1"/>
</dbReference>
<dbReference type="RefSeq" id="WP_035600070.1">
    <property type="nucleotide sequence ID" value="NZ_ARYM01000017.1"/>
</dbReference>
<dbReference type="SUPFAM" id="SSF55464">
    <property type="entry name" value="Origin of replication-binding domain, RBD-like"/>
    <property type="match status" value="1"/>
</dbReference>
<organism evidence="3 4">
    <name type="scientific">Hyphomonas polymorpha PS728</name>
    <dbReference type="NCBI Taxonomy" id="1280954"/>
    <lineage>
        <taxon>Bacteria</taxon>
        <taxon>Pseudomonadati</taxon>
        <taxon>Pseudomonadota</taxon>
        <taxon>Alphaproteobacteria</taxon>
        <taxon>Hyphomonadales</taxon>
        <taxon>Hyphomonadaceae</taxon>
        <taxon>Hyphomonas</taxon>
    </lineage>
</organism>
<name>A0A062VDT2_9PROT</name>
<comment type="caution">
    <text evidence="3">The sequence shown here is derived from an EMBL/GenBank/DDBJ whole genome shotgun (WGS) entry which is preliminary data.</text>
</comment>
<protein>
    <submittedName>
        <fullName evidence="3">Putative ATP-dependent exoDNAse (Exonuclease V) subunit alpha</fullName>
    </submittedName>
</protein>
<reference evidence="3 4" key="1">
    <citation type="journal article" date="2014" name="Antonie Van Leeuwenhoek">
        <title>Hyphomonas beringensis sp. nov. and Hyphomonas chukchiensis sp. nov., isolated from surface seawater of the Bering Sea and Chukchi Sea.</title>
        <authorList>
            <person name="Li C."/>
            <person name="Lai Q."/>
            <person name="Li G."/>
            <person name="Dong C."/>
            <person name="Wang J."/>
            <person name="Liao Y."/>
            <person name="Shao Z."/>
        </authorList>
    </citation>
    <scope>NUCLEOTIDE SEQUENCE [LARGE SCALE GENOMIC DNA]</scope>
    <source>
        <strain evidence="3 4">PS728</strain>
    </source>
</reference>
<dbReference type="Proteomes" id="UP000027100">
    <property type="component" value="Unassembled WGS sequence"/>
</dbReference>
<dbReference type="GO" id="GO:0004527">
    <property type="term" value="F:exonuclease activity"/>
    <property type="evidence" value="ECO:0007669"/>
    <property type="project" value="UniProtKB-KW"/>
</dbReference>
<dbReference type="InterPro" id="IPR014862">
    <property type="entry name" value="TrwC"/>
</dbReference>
<dbReference type="NCBIfam" id="TIGR02686">
    <property type="entry name" value="relax_trwC"/>
    <property type="match status" value="1"/>
</dbReference>
<dbReference type="AlphaFoldDB" id="A0A062VDT2"/>
<keyword evidence="4" id="KW-1185">Reference proteome</keyword>
<sequence length="359" mass="39813">MVASISARKSVGAAVAYYKHMAQDEYYTGDREADGEWSGRGAERLALEGAVTKAEFEAALNGRDPRTGERLNQIGRTHAPGWDMTFSAPKSVSVMWALSPPAERARIEQAHRKAVTAATRHLEDNHAVTRRGRGGAIREPVAGLVIARFHHHTSRDLDPQLHTHAFIFNSAPRRDGSWGSIVSRDLYKAQKEVGAVYREHLGRALERDGHAVRWQGTGFRLGAIPYSVERAFSKRRLAIEQAAETHGYRTPKGMELAALRTRQAKRPRERAALFEAWKHEARTLGFDLKQARERAEATPGLKSPAANTHAAEASTPTVSHQAMRLLQKISGAARSADSTSSLNVSLRQKQVQRDREAER</sequence>
<accession>A0A062VDT2</accession>
<keyword evidence="3" id="KW-0378">Hydrolase</keyword>
<feature type="region of interest" description="Disordered" evidence="1">
    <location>
        <begin position="293"/>
        <end position="359"/>
    </location>
</feature>
<evidence type="ECO:0000256" key="1">
    <source>
        <dbReference type="SAM" id="MobiDB-lite"/>
    </source>
</evidence>
<dbReference type="STRING" id="1280954.HPO_13917"/>
<evidence type="ECO:0000313" key="4">
    <source>
        <dbReference type="Proteomes" id="UP000027100"/>
    </source>
</evidence>
<keyword evidence="3" id="KW-0269">Exonuclease</keyword>
<feature type="compositionally biased region" description="Polar residues" evidence="1">
    <location>
        <begin position="336"/>
        <end position="349"/>
    </location>
</feature>
<evidence type="ECO:0000313" key="3">
    <source>
        <dbReference type="EMBL" id="KCZ97595.1"/>
    </source>
</evidence>
<dbReference type="NCBIfam" id="NF041492">
    <property type="entry name" value="MobF"/>
    <property type="match status" value="1"/>
</dbReference>
<dbReference type="OrthoDB" id="98563at2"/>
<keyword evidence="3" id="KW-0540">Nuclease</keyword>
<dbReference type="EMBL" id="ARYM01000017">
    <property type="protein sequence ID" value="KCZ97595.1"/>
    <property type="molecule type" value="Genomic_DNA"/>
</dbReference>
<dbReference type="PATRIC" id="fig|1280954.3.peg.2818"/>
<dbReference type="eggNOG" id="COG0507">
    <property type="taxonomic scope" value="Bacteria"/>
</dbReference>
<gene>
    <name evidence="3" type="ORF">HPO_13917</name>
</gene>
<proteinExistence type="predicted"/>
<dbReference type="InterPro" id="IPR014059">
    <property type="entry name" value="TraI/TrwC_relax"/>
</dbReference>
<feature type="domain" description="TrwC relaxase" evidence="2">
    <location>
        <begin position="12"/>
        <end position="283"/>
    </location>
</feature>
<evidence type="ECO:0000259" key="2">
    <source>
        <dbReference type="Pfam" id="PF08751"/>
    </source>
</evidence>